<dbReference type="Proteomes" id="UP000076761">
    <property type="component" value="Unassembled WGS sequence"/>
</dbReference>
<gene>
    <name evidence="1" type="ORF">NEOLEDRAFT_185325</name>
</gene>
<organism evidence="1 2">
    <name type="scientific">Neolentinus lepideus HHB14362 ss-1</name>
    <dbReference type="NCBI Taxonomy" id="1314782"/>
    <lineage>
        <taxon>Eukaryota</taxon>
        <taxon>Fungi</taxon>
        <taxon>Dikarya</taxon>
        <taxon>Basidiomycota</taxon>
        <taxon>Agaricomycotina</taxon>
        <taxon>Agaricomycetes</taxon>
        <taxon>Gloeophyllales</taxon>
        <taxon>Gloeophyllaceae</taxon>
        <taxon>Neolentinus</taxon>
    </lineage>
</organism>
<keyword evidence="2" id="KW-1185">Reference proteome</keyword>
<protein>
    <submittedName>
        <fullName evidence="1">Uncharacterized protein</fullName>
    </submittedName>
</protein>
<reference evidence="1 2" key="1">
    <citation type="journal article" date="2016" name="Mol. Biol. Evol.">
        <title>Comparative Genomics of Early-Diverging Mushroom-Forming Fungi Provides Insights into the Origins of Lignocellulose Decay Capabilities.</title>
        <authorList>
            <person name="Nagy L.G."/>
            <person name="Riley R."/>
            <person name="Tritt A."/>
            <person name="Adam C."/>
            <person name="Daum C."/>
            <person name="Floudas D."/>
            <person name="Sun H."/>
            <person name="Yadav J.S."/>
            <person name="Pangilinan J."/>
            <person name="Larsson K.H."/>
            <person name="Matsuura K."/>
            <person name="Barry K."/>
            <person name="Labutti K."/>
            <person name="Kuo R."/>
            <person name="Ohm R.A."/>
            <person name="Bhattacharya S.S."/>
            <person name="Shirouzu T."/>
            <person name="Yoshinaga Y."/>
            <person name="Martin F.M."/>
            <person name="Grigoriev I.V."/>
            <person name="Hibbett D.S."/>
        </authorList>
    </citation>
    <scope>NUCLEOTIDE SEQUENCE [LARGE SCALE GENOMIC DNA]</scope>
    <source>
        <strain evidence="1 2">HHB14362 ss-1</strain>
    </source>
</reference>
<evidence type="ECO:0000313" key="1">
    <source>
        <dbReference type="EMBL" id="KZT26989.1"/>
    </source>
</evidence>
<accession>A0A165TPR3</accession>
<dbReference type="EMBL" id="KV425564">
    <property type="protein sequence ID" value="KZT26989.1"/>
    <property type="molecule type" value="Genomic_DNA"/>
</dbReference>
<dbReference type="AlphaFoldDB" id="A0A165TPR3"/>
<dbReference type="InParanoid" id="A0A165TPR3"/>
<evidence type="ECO:0000313" key="2">
    <source>
        <dbReference type="Proteomes" id="UP000076761"/>
    </source>
</evidence>
<name>A0A165TPR3_9AGAM</name>
<sequence length="200" mass="23295">MNHPDKCIVNNISFYIHESSLIPVLPRYRAIIFGGKVSRPVALDNFYTPSPEKRRILRGMRMFHNRSATIIVTRYFSVYGHAIELIKRYCQDVCKQPVDCRYPPSGAENRSSVEASTEVSLCDAFTSSAKILRNSWLPNEMYRYLLATPHGILMVVRRVERRALLRELSWFSDYRHRETPEFFTHTKLLSCPRNFPGHLA</sequence>
<proteinExistence type="predicted"/>